<dbReference type="EMBL" id="JAVHJL010000004">
    <property type="protein sequence ID" value="KAK6505772.1"/>
    <property type="molecule type" value="Genomic_DNA"/>
</dbReference>
<proteinExistence type="predicted"/>
<feature type="chain" id="PRO_5043451929" evidence="1">
    <location>
        <begin position="24"/>
        <end position="305"/>
    </location>
</feature>
<keyword evidence="3" id="KW-1185">Reference proteome</keyword>
<keyword evidence="1" id="KW-0732">Signal</keyword>
<accession>A0AAV9WHW2</accession>
<organism evidence="2 3">
    <name type="scientific">Arthrobotrys musiformis</name>
    <dbReference type="NCBI Taxonomy" id="47236"/>
    <lineage>
        <taxon>Eukaryota</taxon>
        <taxon>Fungi</taxon>
        <taxon>Dikarya</taxon>
        <taxon>Ascomycota</taxon>
        <taxon>Pezizomycotina</taxon>
        <taxon>Orbiliomycetes</taxon>
        <taxon>Orbiliales</taxon>
        <taxon>Orbiliaceae</taxon>
        <taxon>Arthrobotrys</taxon>
    </lineage>
</organism>
<evidence type="ECO:0000313" key="2">
    <source>
        <dbReference type="EMBL" id="KAK6505772.1"/>
    </source>
</evidence>
<gene>
    <name evidence="2" type="ORF">TWF481_007664</name>
</gene>
<dbReference type="Proteomes" id="UP001370758">
    <property type="component" value="Unassembled WGS sequence"/>
</dbReference>
<protein>
    <submittedName>
        <fullName evidence="2">Uncharacterized protein</fullName>
    </submittedName>
</protein>
<evidence type="ECO:0000256" key="1">
    <source>
        <dbReference type="SAM" id="SignalP"/>
    </source>
</evidence>
<sequence>MWSKSFSVSVLVLSGVLGQVALAGPIPRAGEDVLFKRAPGVGDVARAHGPTGGSIIFSLARAASECQHIKPKEAPNPVQQQQAPQESENLSLGDRFLQIPSLLWNGVQQIPKIWSEENRDAFLKSAGDLVTAFNELPAAMQSGFNDLTNTENLEAFQKSFGDLKQAVASIPEDAKAGVQDLTSVQNWDAFEKSFVALGTALSEIPDAVGSGIDDLKQAPGDIANAFAAAPRQLTVALQDFMRQYNTFAPLGSNQREIIDGLIGSIPVNPRVVGTFATRVGMSLDGIAGVAQRACSNDKESLSLVQ</sequence>
<comment type="caution">
    <text evidence="2">The sequence shown here is derived from an EMBL/GenBank/DDBJ whole genome shotgun (WGS) entry which is preliminary data.</text>
</comment>
<name>A0AAV9WHW2_9PEZI</name>
<reference evidence="2 3" key="1">
    <citation type="submission" date="2023-08" db="EMBL/GenBank/DDBJ databases">
        <authorList>
            <person name="Palmer J.M."/>
        </authorList>
    </citation>
    <scope>NUCLEOTIDE SEQUENCE [LARGE SCALE GENOMIC DNA]</scope>
    <source>
        <strain evidence="2 3">TWF481</strain>
    </source>
</reference>
<dbReference type="AlphaFoldDB" id="A0AAV9WHW2"/>
<evidence type="ECO:0000313" key="3">
    <source>
        <dbReference type="Proteomes" id="UP001370758"/>
    </source>
</evidence>
<feature type="signal peptide" evidence="1">
    <location>
        <begin position="1"/>
        <end position="23"/>
    </location>
</feature>